<evidence type="ECO:0000256" key="5">
    <source>
        <dbReference type="ARBA" id="ARBA00018141"/>
    </source>
</evidence>
<protein>
    <recommendedName>
        <fullName evidence="5">6-carboxy-5,6,7,8-tetrahydropterin synthase</fullName>
        <ecNumber evidence="4">4.1.2.50</ecNumber>
    </recommendedName>
    <alternativeName>
        <fullName evidence="9">Queuosine biosynthesis protein QueD</fullName>
    </alternativeName>
</protein>
<evidence type="ECO:0000256" key="8">
    <source>
        <dbReference type="ARBA" id="ARBA00023239"/>
    </source>
</evidence>
<keyword evidence="12" id="KW-1185">Reference proteome</keyword>
<reference evidence="11" key="2">
    <citation type="submission" date="2013-09" db="EMBL/GenBank/DDBJ databases">
        <title>Draft genome sequence of Alistipes putredinis (DSM 17216).</title>
        <authorList>
            <person name="Sudarsanam P."/>
            <person name="Ley R."/>
            <person name="Guruge J."/>
            <person name="Turnbaugh P.J."/>
            <person name="Mahowald M."/>
            <person name="Liep D."/>
            <person name="Gordon J."/>
        </authorList>
    </citation>
    <scope>NUCLEOTIDE SEQUENCE</scope>
    <source>
        <strain evidence="11">DSM 17216</strain>
    </source>
</reference>
<dbReference type="Gene3D" id="3.30.479.10">
    <property type="entry name" value="6-pyruvoyl tetrahydropterin synthase/QueD"/>
    <property type="match status" value="1"/>
</dbReference>
<dbReference type="AlphaFoldDB" id="B0MYJ1"/>
<evidence type="ECO:0000256" key="2">
    <source>
        <dbReference type="ARBA" id="ARBA00005061"/>
    </source>
</evidence>
<dbReference type="GO" id="GO:0046872">
    <property type="term" value="F:metal ion binding"/>
    <property type="evidence" value="ECO:0007669"/>
    <property type="project" value="UniProtKB-KW"/>
</dbReference>
<dbReference type="SUPFAM" id="SSF55620">
    <property type="entry name" value="Tetrahydrobiopterin biosynthesis enzymes-like"/>
    <property type="match status" value="1"/>
</dbReference>
<keyword evidence="8" id="KW-0456">Lyase</keyword>
<dbReference type="InterPro" id="IPR038418">
    <property type="entry name" value="6-PTP_synth/QueD_sf"/>
</dbReference>
<name>B0MYJ1_9BACT</name>
<comment type="cofactor">
    <cofactor evidence="1">
        <name>Zn(2+)</name>
        <dbReference type="ChEBI" id="CHEBI:29105"/>
    </cofactor>
</comment>
<keyword evidence="7" id="KW-0862">Zinc</keyword>
<dbReference type="PANTHER" id="PTHR12589:SF7">
    <property type="entry name" value="6-PYRUVOYL TETRAHYDROBIOPTERIN SYNTHASE"/>
    <property type="match status" value="1"/>
</dbReference>
<evidence type="ECO:0000313" key="12">
    <source>
        <dbReference type="Proteomes" id="UP000005819"/>
    </source>
</evidence>
<dbReference type="Proteomes" id="UP000005819">
    <property type="component" value="Unassembled WGS sequence"/>
</dbReference>
<organism evidence="11 12">
    <name type="scientific">Alistipes putredinis DSM 17216</name>
    <dbReference type="NCBI Taxonomy" id="445970"/>
    <lineage>
        <taxon>Bacteria</taxon>
        <taxon>Pseudomonadati</taxon>
        <taxon>Bacteroidota</taxon>
        <taxon>Bacteroidia</taxon>
        <taxon>Bacteroidales</taxon>
        <taxon>Rikenellaceae</taxon>
        <taxon>Alistipes</taxon>
    </lineage>
</organism>
<evidence type="ECO:0000256" key="6">
    <source>
        <dbReference type="ARBA" id="ARBA00022723"/>
    </source>
</evidence>
<keyword evidence="6" id="KW-0479">Metal-binding</keyword>
<dbReference type="InterPro" id="IPR007115">
    <property type="entry name" value="6-PTP_synth/QueD"/>
</dbReference>
<dbReference type="HOGENOM" id="CLU_111016_1_3_10"/>
<evidence type="ECO:0000256" key="3">
    <source>
        <dbReference type="ARBA" id="ARBA00008900"/>
    </source>
</evidence>
<dbReference type="Pfam" id="PF01242">
    <property type="entry name" value="PTPS"/>
    <property type="match status" value="1"/>
</dbReference>
<dbReference type="PANTHER" id="PTHR12589">
    <property type="entry name" value="PYRUVOYL TETRAHYDROBIOPTERIN SYNTHASE"/>
    <property type="match status" value="1"/>
</dbReference>
<evidence type="ECO:0000256" key="1">
    <source>
        <dbReference type="ARBA" id="ARBA00001947"/>
    </source>
</evidence>
<evidence type="ECO:0000313" key="11">
    <source>
        <dbReference type="EMBL" id="EDS02569.1"/>
    </source>
</evidence>
<proteinExistence type="inferred from homology"/>
<dbReference type="eggNOG" id="COG0720">
    <property type="taxonomic scope" value="Bacteria"/>
</dbReference>
<comment type="catalytic activity">
    <reaction evidence="10">
        <text>7,8-dihydroneopterin 3'-triphosphate + H2O = 6-carboxy-5,6,7,8-tetrahydropterin + triphosphate + acetaldehyde + 2 H(+)</text>
        <dbReference type="Rhea" id="RHEA:27966"/>
        <dbReference type="ChEBI" id="CHEBI:15343"/>
        <dbReference type="ChEBI" id="CHEBI:15377"/>
        <dbReference type="ChEBI" id="CHEBI:15378"/>
        <dbReference type="ChEBI" id="CHEBI:18036"/>
        <dbReference type="ChEBI" id="CHEBI:58462"/>
        <dbReference type="ChEBI" id="CHEBI:61032"/>
        <dbReference type="EC" id="4.1.2.50"/>
    </reaction>
</comment>
<dbReference type="GO" id="GO:0070497">
    <property type="term" value="F:6-carboxytetrahydropterin synthase activity"/>
    <property type="evidence" value="ECO:0007669"/>
    <property type="project" value="UniProtKB-EC"/>
</dbReference>
<comment type="similarity">
    <text evidence="3">Belongs to the PTPS family. QueD subfamily.</text>
</comment>
<comment type="pathway">
    <text evidence="2">Purine metabolism; 7-cyano-7-deazaguanine biosynthesis.</text>
</comment>
<evidence type="ECO:0000256" key="9">
    <source>
        <dbReference type="ARBA" id="ARBA00031449"/>
    </source>
</evidence>
<evidence type="ECO:0000256" key="7">
    <source>
        <dbReference type="ARBA" id="ARBA00022833"/>
    </source>
</evidence>
<accession>B0MYJ1</accession>
<sequence>MAPGSCILANPENCDYLAEAMENEKKPTIIRLTKEFTFEAAHALEGYDGLCREIHGHSYRLFVTVKGTPCADESNPKFGMVMDFGELKRIVNEQILSRLDHAFVMRRTAESTRVAEQIGCRFGRIVLVDYQPTCENMLADFAARIEANLPSHVKLHALRLHETATSFAEWMAEDNR</sequence>
<evidence type="ECO:0000256" key="10">
    <source>
        <dbReference type="ARBA" id="ARBA00048807"/>
    </source>
</evidence>
<evidence type="ECO:0000256" key="4">
    <source>
        <dbReference type="ARBA" id="ARBA00012982"/>
    </source>
</evidence>
<comment type="caution">
    <text evidence="11">The sequence shown here is derived from an EMBL/GenBank/DDBJ whole genome shotgun (WGS) entry which is preliminary data.</text>
</comment>
<dbReference type="EMBL" id="ABFK02000020">
    <property type="protein sequence ID" value="EDS02569.1"/>
    <property type="molecule type" value="Genomic_DNA"/>
</dbReference>
<dbReference type="EC" id="4.1.2.50" evidence="4"/>
<dbReference type="UniPathway" id="UPA00391"/>
<reference evidence="11" key="1">
    <citation type="submission" date="2007-10" db="EMBL/GenBank/DDBJ databases">
        <authorList>
            <person name="Fulton L."/>
            <person name="Clifton S."/>
            <person name="Fulton B."/>
            <person name="Xu J."/>
            <person name="Minx P."/>
            <person name="Pepin K.H."/>
            <person name="Johnson M."/>
            <person name="Thiruvilangam P."/>
            <person name="Bhonagiri V."/>
            <person name="Nash W.E."/>
            <person name="Mardis E.R."/>
            <person name="Wilson R.K."/>
        </authorList>
    </citation>
    <scope>NUCLEOTIDE SEQUENCE [LARGE SCALE GENOMIC DNA]</scope>
    <source>
        <strain evidence="11">DSM 17216</strain>
    </source>
</reference>
<gene>
    <name evidence="11" type="primary">queD</name>
    <name evidence="11" type="ORF">ALIPUT_02099</name>
</gene>